<reference evidence="2" key="2">
    <citation type="submission" date="2020-05" db="UniProtKB">
        <authorList>
            <consortium name="EnsemblMetazoa"/>
        </authorList>
    </citation>
    <scope>IDENTIFICATION</scope>
    <source>
        <strain evidence="2">IAEA</strain>
    </source>
</reference>
<name>A0A1B0B552_9MUSC</name>
<proteinExistence type="predicted"/>
<organism evidence="2 3">
    <name type="scientific">Glossina palpalis gambiensis</name>
    <dbReference type="NCBI Taxonomy" id="67801"/>
    <lineage>
        <taxon>Eukaryota</taxon>
        <taxon>Metazoa</taxon>
        <taxon>Ecdysozoa</taxon>
        <taxon>Arthropoda</taxon>
        <taxon>Hexapoda</taxon>
        <taxon>Insecta</taxon>
        <taxon>Pterygota</taxon>
        <taxon>Neoptera</taxon>
        <taxon>Endopterygota</taxon>
        <taxon>Diptera</taxon>
        <taxon>Brachycera</taxon>
        <taxon>Muscomorpha</taxon>
        <taxon>Hippoboscoidea</taxon>
        <taxon>Glossinidae</taxon>
        <taxon>Glossina</taxon>
    </lineage>
</organism>
<dbReference type="EMBL" id="JXJN01008613">
    <property type="status" value="NOT_ANNOTATED_CDS"/>
    <property type="molecule type" value="Genomic_DNA"/>
</dbReference>
<dbReference type="EMBL" id="JXJN01008614">
    <property type="status" value="NOT_ANNOTATED_CDS"/>
    <property type="molecule type" value="Genomic_DNA"/>
</dbReference>
<dbReference type="AlphaFoldDB" id="A0A1B0B552"/>
<dbReference type="VEuPathDB" id="VectorBase:GPPI019243"/>
<accession>A0A1B0B552</accession>
<reference evidence="3" key="1">
    <citation type="submission" date="2015-01" db="EMBL/GenBank/DDBJ databases">
        <authorList>
            <person name="Aksoy S."/>
            <person name="Warren W."/>
            <person name="Wilson R.K."/>
        </authorList>
    </citation>
    <scope>NUCLEOTIDE SEQUENCE [LARGE SCALE GENOMIC DNA]</scope>
    <source>
        <strain evidence="3">IAEA</strain>
    </source>
</reference>
<keyword evidence="1" id="KW-0812">Transmembrane</keyword>
<evidence type="ECO:0000313" key="3">
    <source>
        <dbReference type="Proteomes" id="UP000092460"/>
    </source>
</evidence>
<feature type="transmembrane region" description="Helical" evidence="1">
    <location>
        <begin position="92"/>
        <end position="113"/>
    </location>
</feature>
<keyword evidence="1" id="KW-0472">Membrane</keyword>
<keyword evidence="1" id="KW-1133">Transmembrane helix</keyword>
<dbReference type="EnsemblMetazoa" id="GPPI019243-RA">
    <property type="protein sequence ID" value="GPPI019243-PA"/>
    <property type="gene ID" value="GPPI019243"/>
</dbReference>
<evidence type="ECO:0000313" key="2">
    <source>
        <dbReference type="EnsemblMetazoa" id="GPPI019243-PA"/>
    </source>
</evidence>
<keyword evidence="3" id="KW-1185">Reference proteome</keyword>
<dbReference type="Proteomes" id="UP000092460">
    <property type="component" value="Unassembled WGS sequence"/>
</dbReference>
<evidence type="ECO:0000256" key="1">
    <source>
        <dbReference type="SAM" id="Phobius"/>
    </source>
</evidence>
<sequence>MLGLMITKKTSVDIMLMLHKARLYAEVTLLANFVLRPLDTGACGNCIESEAPTNFLSCASLHKVVKCWLNIAGDTWTMKFGQGEARGAGAGVASYCGMSWFGAAVICAITAFLRQIILQDKMIIAAALMANAESSKLDFVEASPCLIRFAVELTTDV</sequence>
<protein>
    <submittedName>
        <fullName evidence="2">Uncharacterized protein</fullName>
    </submittedName>
</protein>